<feature type="region of interest" description="Disordered" evidence="1">
    <location>
        <begin position="250"/>
        <end position="373"/>
    </location>
</feature>
<evidence type="ECO:0000256" key="1">
    <source>
        <dbReference type="SAM" id="MobiDB-lite"/>
    </source>
</evidence>
<comment type="caution">
    <text evidence="3">The sequence shown here is derived from an EMBL/GenBank/DDBJ whole genome shotgun (WGS) entry which is preliminary data.</text>
</comment>
<feature type="compositionally biased region" description="Basic and acidic residues" evidence="1">
    <location>
        <begin position="151"/>
        <end position="160"/>
    </location>
</feature>
<evidence type="ECO:0000313" key="5">
    <source>
        <dbReference type="Proteomes" id="UP000325113"/>
    </source>
</evidence>
<dbReference type="Proteomes" id="UP000325113">
    <property type="component" value="Unassembled WGS sequence"/>
</dbReference>
<sequence>MSGMGSKGVMMAERPSAQPTAFGSASGGGAAASSIGNYKGVMLCNRPTGGGAGGAGGGAGTGGGPGAGVSGNFRAGLKPERVNPTGHDPGAEERRALSKVLARKNRSKEPTVFQKHRAWLRELAEQRRALEEEKARLEAEAEAKKRKQRAKNQEIRDSIRTAEGAADGSGDAEAPKSKPQRKPAAAGGAGAGAGGGKPAWAMTAEQKEAADEAEAEDLLAFAEGLDLDDYLDDVEVRSALQVVRDRLAALDAEGARREREHKAAKKRAEAEFEYEWVDAADDAAGAEDGAGGSGEGADGDGADADPGEGWEWADEEAAPVADPGDDGAGGGAGRRRRLRRRKRPDLGVLSAAGDGAAGAGRAKPSKGGDDNASVAESIMSSASSARFVHSKRSLTAMVERERRRMAEEAALPDLPDEDEEVAPPRIVTHDGAAESKAAKERHLATTLPFRNRNPYV</sequence>
<accession>A0A5A8DI39</accession>
<dbReference type="PANTHER" id="PTHR41747:SF1">
    <property type="entry name" value="CHROMOSOME UNDETERMINED SCAFFOLD_128, WHOLE GENOME SHOTGUN SEQUENCE"/>
    <property type="match status" value="1"/>
</dbReference>
<evidence type="ECO:0000313" key="2">
    <source>
        <dbReference type="EMBL" id="KAA0162910.1"/>
    </source>
</evidence>
<feature type="compositionally biased region" description="Low complexity" evidence="1">
    <location>
        <begin position="162"/>
        <end position="172"/>
    </location>
</feature>
<evidence type="ECO:0000313" key="4">
    <source>
        <dbReference type="Proteomes" id="UP000324907"/>
    </source>
</evidence>
<proteinExistence type="predicted"/>
<feature type="compositionally biased region" description="Low complexity" evidence="1">
    <location>
        <begin position="346"/>
        <end position="362"/>
    </location>
</feature>
<reference evidence="4 5" key="1">
    <citation type="submission" date="2019-07" db="EMBL/GenBank/DDBJ databases">
        <title>Genomes of Cafeteria roenbergensis.</title>
        <authorList>
            <person name="Fischer M.G."/>
            <person name="Hackl T."/>
            <person name="Roman M."/>
        </authorList>
    </citation>
    <scope>NUCLEOTIDE SEQUENCE [LARGE SCALE GENOMIC DNA]</scope>
    <source>
        <strain evidence="3 5">Cflag</strain>
        <strain evidence="2 4">RCC970-E3</strain>
    </source>
</reference>
<feature type="compositionally biased region" description="Basic and acidic residues" evidence="1">
    <location>
        <begin position="250"/>
        <end position="270"/>
    </location>
</feature>
<dbReference type="Proteomes" id="UP000324907">
    <property type="component" value="Unassembled WGS sequence"/>
</dbReference>
<feature type="region of interest" description="Disordered" evidence="1">
    <location>
        <begin position="50"/>
        <end position="117"/>
    </location>
</feature>
<name>A0A5A8DI39_CAFRO</name>
<feature type="compositionally biased region" description="Basic residues" evidence="1">
    <location>
        <begin position="333"/>
        <end position="343"/>
    </location>
</feature>
<feature type="region of interest" description="Disordered" evidence="1">
    <location>
        <begin position="132"/>
        <end position="215"/>
    </location>
</feature>
<feature type="compositionally biased region" description="Acidic residues" evidence="1">
    <location>
        <begin position="271"/>
        <end position="285"/>
    </location>
</feature>
<feature type="region of interest" description="Disordered" evidence="1">
    <location>
        <begin position="1"/>
        <end position="29"/>
    </location>
</feature>
<dbReference type="EMBL" id="VLTL01000073">
    <property type="protein sequence ID" value="KAA0162910.1"/>
    <property type="molecule type" value="Genomic_DNA"/>
</dbReference>
<gene>
    <name evidence="2" type="ORF">FNF28_04466</name>
    <name evidence="3" type="ORF">FNF31_02296</name>
</gene>
<feature type="compositionally biased region" description="Basic and acidic residues" evidence="1">
    <location>
        <begin position="132"/>
        <end position="143"/>
    </location>
</feature>
<dbReference type="AlphaFoldDB" id="A0A5A8DI39"/>
<dbReference type="PANTHER" id="PTHR41747">
    <property type="entry name" value="CHROMOSOME UNDETERMINED SCAFFOLD_128, WHOLE GENOME SHOTGUN SEQUENCE"/>
    <property type="match status" value="1"/>
</dbReference>
<organism evidence="3 5">
    <name type="scientific">Cafeteria roenbergensis</name>
    <name type="common">Marine flagellate</name>
    <dbReference type="NCBI Taxonomy" id="33653"/>
    <lineage>
        <taxon>Eukaryota</taxon>
        <taxon>Sar</taxon>
        <taxon>Stramenopiles</taxon>
        <taxon>Bigyra</taxon>
        <taxon>Opalozoa</taxon>
        <taxon>Bicosoecida</taxon>
        <taxon>Cafeteriaceae</taxon>
        <taxon>Cafeteria</taxon>
    </lineage>
</organism>
<evidence type="ECO:0000313" key="3">
    <source>
        <dbReference type="EMBL" id="KAA0164759.1"/>
    </source>
</evidence>
<feature type="compositionally biased region" description="Gly residues" evidence="1">
    <location>
        <begin position="50"/>
        <end position="69"/>
    </location>
</feature>
<dbReference type="EMBL" id="VLTM01000016">
    <property type="protein sequence ID" value="KAA0164759.1"/>
    <property type="molecule type" value="Genomic_DNA"/>
</dbReference>
<feature type="compositionally biased region" description="Acidic residues" evidence="1">
    <location>
        <begin position="297"/>
        <end position="317"/>
    </location>
</feature>
<feature type="compositionally biased region" description="Gly residues" evidence="1">
    <location>
        <begin position="187"/>
        <end position="197"/>
    </location>
</feature>
<protein>
    <submittedName>
        <fullName evidence="3">Uncharacterized protein</fullName>
    </submittedName>
</protein>